<evidence type="ECO:0000313" key="4">
    <source>
        <dbReference type="Proteomes" id="UP000182259"/>
    </source>
</evidence>
<evidence type="ECO:0000313" key="5">
    <source>
        <dbReference type="Proteomes" id="UP000182334"/>
    </source>
</evidence>
<dbReference type="GO" id="GO:0016301">
    <property type="term" value="F:kinase activity"/>
    <property type="evidence" value="ECO:0007669"/>
    <property type="project" value="InterPro"/>
</dbReference>
<dbReference type="PRINTS" id="PR00988">
    <property type="entry name" value="URIDINKINASE"/>
</dbReference>
<evidence type="ECO:0000259" key="1">
    <source>
        <dbReference type="Pfam" id="PF00485"/>
    </source>
</evidence>
<dbReference type="Proteomes" id="UP000182334">
    <property type="component" value="Chromosome V"/>
</dbReference>
<dbReference type="PANTHER" id="PTHR10285">
    <property type="entry name" value="URIDINE KINASE"/>
    <property type="match status" value="1"/>
</dbReference>
<dbReference type="EMBL" id="LT635767">
    <property type="protein sequence ID" value="SGZ55992.1"/>
    <property type="molecule type" value="Genomic_DNA"/>
</dbReference>
<dbReference type="Gene3D" id="3.40.50.300">
    <property type="entry name" value="P-loop containing nucleotide triphosphate hydrolases"/>
    <property type="match status" value="1"/>
</dbReference>
<evidence type="ECO:0000313" key="3">
    <source>
        <dbReference type="EMBL" id="SGZ56000.1"/>
    </source>
</evidence>
<gene>
    <name evidence="2" type="ORF">SAMEA4029009_CIC11G00000004485</name>
    <name evidence="3" type="ORF">SAMEA4029010_CIC11G00000001601</name>
</gene>
<sequence length="237" mass="26322">MESSSVVVLIGGGHASGKKSTALWIEREILSLAEPTPFIEVIDMNSYMDPSTVTKLVDTKASAITVGNKNLLALKPSRFDFSALKEHIVASLSDVSTSSQKLIIVHGLYALYDKELRDMSQIKVFIGGDSDTRLIRWIRRDVLGSGEAKLETVINSYLHGAKQEMSDYIFPTKEQADVILPRGAEPNAIQLIVDGILPYLGIERMSEPSSSNVLRPNEKSFQNERFDVQKGKYYELN</sequence>
<dbReference type="OrthoDB" id="738517at2759"/>
<dbReference type="SUPFAM" id="SSF52540">
    <property type="entry name" value="P-loop containing nucleoside triphosphate hydrolases"/>
    <property type="match status" value="1"/>
</dbReference>
<dbReference type="STRING" id="45354.A0A1L0DJ88"/>
<dbReference type="InterPro" id="IPR006083">
    <property type="entry name" value="PRK/URK"/>
</dbReference>
<organism evidence="2 4">
    <name type="scientific">Sungouiella intermedia</name>
    <dbReference type="NCBI Taxonomy" id="45354"/>
    <lineage>
        <taxon>Eukaryota</taxon>
        <taxon>Fungi</taxon>
        <taxon>Dikarya</taxon>
        <taxon>Ascomycota</taxon>
        <taxon>Saccharomycotina</taxon>
        <taxon>Pichiomycetes</taxon>
        <taxon>Metschnikowiaceae</taxon>
        <taxon>Sungouiella</taxon>
    </lineage>
</organism>
<dbReference type="Proteomes" id="UP000182259">
    <property type="component" value="Chromosome IV"/>
</dbReference>
<dbReference type="AlphaFoldDB" id="A0A1L0DJ88"/>
<evidence type="ECO:0000313" key="2">
    <source>
        <dbReference type="EMBL" id="SGZ55992.1"/>
    </source>
</evidence>
<dbReference type="InterPro" id="IPR027417">
    <property type="entry name" value="P-loop_NTPase"/>
</dbReference>
<keyword evidence="5" id="KW-1185">Reference proteome</keyword>
<dbReference type="GO" id="GO:0005524">
    <property type="term" value="F:ATP binding"/>
    <property type="evidence" value="ECO:0007669"/>
    <property type="project" value="InterPro"/>
</dbReference>
<protein>
    <submittedName>
        <fullName evidence="3">CIC11C00000001601</fullName>
    </submittedName>
    <submittedName>
        <fullName evidence="2">CIC11C00000004485</fullName>
    </submittedName>
</protein>
<accession>A0A1L0DJ88</accession>
<name>A0A1L0DJ88_9ASCO</name>
<feature type="domain" description="Phosphoribulokinase/uridine kinase" evidence="1">
    <location>
        <begin position="98"/>
        <end position="184"/>
    </location>
</feature>
<proteinExistence type="predicted"/>
<reference evidence="4 5" key="1">
    <citation type="submission" date="2016-10" db="EMBL/GenBank/DDBJ databases">
        <authorList>
            <person name="de Groot N.N."/>
        </authorList>
    </citation>
    <scope>NUCLEOTIDE SEQUENCE [LARGE SCALE GENOMIC DNA]</scope>
    <source>
        <strain evidence="3 5">CBS 141442</strain>
        <strain evidence="2 4">PYCC 4715</strain>
    </source>
</reference>
<dbReference type="EMBL" id="LT635760">
    <property type="protein sequence ID" value="SGZ56000.1"/>
    <property type="molecule type" value="Genomic_DNA"/>
</dbReference>
<dbReference type="Pfam" id="PF00485">
    <property type="entry name" value="PRK"/>
    <property type="match status" value="1"/>
</dbReference>